<dbReference type="InterPro" id="IPR022893">
    <property type="entry name" value="Shikimate_DH_fam"/>
</dbReference>
<proteinExistence type="predicted"/>
<comment type="caution">
    <text evidence="4">The sequence shown here is derived from an EMBL/GenBank/DDBJ whole genome shotgun (WGS) entry which is preliminary data.</text>
</comment>
<dbReference type="Pfam" id="PF08501">
    <property type="entry name" value="Shikimate_dh_N"/>
    <property type="match status" value="1"/>
</dbReference>
<dbReference type="SUPFAM" id="SSF53223">
    <property type="entry name" value="Aminoacid dehydrogenase-like, N-terminal domain"/>
    <property type="match status" value="1"/>
</dbReference>
<sequence length="273" mass="29717">MTRQITKDTILCMSLASRPGNFGTRFHNFLYEALDLDYLYKAFTTDNLAAAIAGVRALRVRGCAISMPFKEDVIALVDEMMPSAAQIQSVNTIVNDNGYLKAYNTDYLAIETLLKDYQVSNQLTFALQGSGGMAKAVAGALHHLGFRQGVIVARNEQAGRKLAQLYDYQWAASADDCAADLLVNATPLGMTGADAQVLAFSEARVDSAQVIFDVVASPSKTPLIELAKQRNKTIITGSEVFALQAVEQFALYTGVRPELNLFEQAARYARAAQ</sequence>
<evidence type="ECO:0000313" key="4">
    <source>
        <dbReference type="EMBL" id="MFM2484837.1"/>
    </source>
</evidence>
<accession>A0ABW9G5Q0</accession>
<feature type="domain" description="Shikimate dehydrogenase substrate binding N-terminal" evidence="3">
    <location>
        <begin position="26"/>
        <end position="93"/>
    </location>
</feature>
<keyword evidence="5" id="KW-1185">Reference proteome</keyword>
<dbReference type="Gene3D" id="3.40.50.10860">
    <property type="entry name" value="Leucine Dehydrogenase, chain A, domain 1"/>
    <property type="match status" value="1"/>
</dbReference>
<organism evidence="4 5">
    <name type="scientific">Celerinatantimonas yamalensis</name>
    <dbReference type="NCBI Taxonomy" id="559956"/>
    <lineage>
        <taxon>Bacteria</taxon>
        <taxon>Pseudomonadati</taxon>
        <taxon>Pseudomonadota</taxon>
        <taxon>Gammaproteobacteria</taxon>
        <taxon>Celerinatantimonadaceae</taxon>
        <taxon>Celerinatantimonas</taxon>
    </lineage>
</organism>
<dbReference type="SUPFAM" id="SSF51735">
    <property type="entry name" value="NAD(P)-binding Rossmann-fold domains"/>
    <property type="match status" value="1"/>
</dbReference>
<dbReference type="CDD" id="cd01065">
    <property type="entry name" value="NAD_bind_Shikimate_DH"/>
    <property type="match status" value="1"/>
</dbReference>
<keyword evidence="1" id="KW-0521">NADP</keyword>
<reference evidence="4 5" key="1">
    <citation type="journal article" date="2013" name="Int. J. Syst. Evol. Microbiol.">
        <title>Celerinatantimonas yamalensis sp. nov., a cold-adapted diazotrophic bacterium from a cold permafrost brine.</title>
        <authorList>
            <person name="Shcherbakova V."/>
            <person name="Chuvilskaya N."/>
            <person name="Rivkina E."/>
            <person name="Demidov N."/>
            <person name="Uchaeva V."/>
            <person name="Suetin S."/>
            <person name="Suzina N."/>
            <person name="Gilichinsky D."/>
        </authorList>
    </citation>
    <scope>NUCLEOTIDE SEQUENCE [LARGE SCALE GENOMIC DNA]</scope>
    <source>
        <strain evidence="4 5">C7</strain>
    </source>
</reference>
<keyword evidence="2" id="KW-0560">Oxidoreductase</keyword>
<protein>
    <submittedName>
        <fullName evidence="4">Shikimate 5-dehydrogenase</fullName>
    </submittedName>
</protein>
<evidence type="ECO:0000256" key="1">
    <source>
        <dbReference type="ARBA" id="ARBA00022857"/>
    </source>
</evidence>
<dbReference type="InterPro" id="IPR013708">
    <property type="entry name" value="Shikimate_DH-bd_N"/>
</dbReference>
<gene>
    <name evidence="4" type="ORF">ABUE30_07115</name>
</gene>
<evidence type="ECO:0000259" key="3">
    <source>
        <dbReference type="Pfam" id="PF08501"/>
    </source>
</evidence>
<dbReference type="InterPro" id="IPR036291">
    <property type="entry name" value="NAD(P)-bd_dom_sf"/>
</dbReference>
<dbReference type="RefSeq" id="WP_408623025.1">
    <property type="nucleotide sequence ID" value="NZ_JBEQCT010000002.1"/>
</dbReference>
<name>A0ABW9G5Q0_9GAMM</name>
<dbReference type="Proteomes" id="UP001629953">
    <property type="component" value="Unassembled WGS sequence"/>
</dbReference>
<dbReference type="EMBL" id="JBEQCT010000002">
    <property type="protein sequence ID" value="MFM2484837.1"/>
    <property type="molecule type" value="Genomic_DNA"/>
</dbReference>
<dbReference type="PANTHER" id="PTHR21089:SF9">
    <property type="entry name" value="SHIKIMATE DEHYDROGENASE-LIKE PROTEIN HI_0607"/>
    <property type="match status" value="1"/>
</dbReference>
<evidence type="ECO:0000256" key="2">
    <source>
        <dbReference type="ARBA" id="ARBA00023002"/>
    </source>
</evidence>
<dbReference type="PANTHER" id="PTHR21089">
    <property type="entry name" value="SHIKIMATE DEHYDROGENASE"/>
    <property type="match status" value="1"/>
</dbReference>
<dbReference type="NCBIfam" id="NF009202">
    <property type="entry name" value="PRK12550.1"/>
    <property type="match status" value="1"/>
</dbReference>
<dbReference type="Gene3D" id="3.40.50.720">
    <property type="entry name" value="NAD(P)-binding Rossmann-like Domain"/>
    <property type="match status" value="1"/>
</dbReference>
<dbReference type="InterPro" id="IPR046346">
    <property type="entry name" value="Aminoacid_DH-like_N_sf"/>
</dbReference>
<evidence type="ECO:0000313" key="5">
    <source>
        <dbReference type="Proteomes" id="UP001629953"/>
    </source>
</evidence>